<reference evidence="2" key="1">
    <citation type="submission" date="2015-06" db="UniProtKB">
        <authorList>
            <consortium name="EnsemblPlants"/>
        </authorList>
    </citation>
    <scope>IDENTIFICATION</scope>
</reference>
<protein>
    <submittedName>
        <fullName evidence="2">Uncharacterized protein</fullName>
    </submittedName>
</protein>
<feature type="compositionally biased region" description="Low complexity" evidence="1">
    <location>
        <begin position="60"/>
        <end position="70"/>
    </location>
</feature>
<feature type="region of interest" description="Disordered" evidence="1">
    <location>
        <begin position="1"/>
        <end position="20"/>
    </location>
</feature>
<sequence>MADDKAAKKKASADVEAAAAAAAAALAWPTEVIRTHTGKFPRNEEEVQRNHQATSCKPFARAASTPPDAAAGAELQQEAAWRVWSRARRPPPFRGSTGAGAGAAVDRGAERERKRPAAAGLGETMGRGTRRSGSADAIAMEEDEEELWVLGIVLGF</sequence>
<feature type="region of interest" description="Disordered" evidence="1">
    <location>
        <begin position="88"/>
        <end position="140"/>
    </location>
</feature>
<organism evidence="2">
    <name type="scientific">Aegilops tauschii</name>
    <name type="common">Tausch's goatgrass</name>
    <name type="synonym">Aegilops squarrosa</name>
    <dbReference type="NCBI Taxonomy" id="37682"/>
    <lineage>
        <taxon>Eukaryota</taxon>
        <taxon>Viridiplantae</taxon>
        <taxon>Streptophyta</taxon>
        <taxon>Embryophyta</taxon>
        <taxon>Tracheophyta</taxon>
        <taxon>Spermatophyta</taxon>
        <taxon>Magnoliopsida</taxon>
        <taxon>Liliopsida</taxon>
        <taxon>Poales</taxon>
        <taxon>Poaceae</taxon>
        <taxon>BOP clade</taxon>
        <taxon>Pooideae</taxon>
        <taxon>Triticodae</taxon>
        <taxon>Triticeae</taxon>
        <taxon>Triticinae</taxon>
        <taxon>Aegilops</taxon>
    </lineage>
</organism>
<accession>M8BUK2</accession>
<dbReference type="AlphaFoldDB" id="M8BUK2"/>
<feature type="region of interest" description="Disordered" evidence="1">
    <location>
        <begin position="39"/>
        <end position="70"/>
    </location>
</feature>
<dbReference type="EnsemblPlants" id="EMT25498">
    <property type="protein sequence ID" value="EMT25498"/>
    <property type="gene ID" value="F775_42670"/>
</dbReference>
<name>M8BUK2_AEGTA</name>
<proteinExistence type="predicted"/>
<evidence type="ECO:0000313" key="2">
    <source>
        <dbReference type="EnsemblPlants" id="EMT25498"/>
    </source>
</evidence>
<evidence type="ECO:0000256" key="1">
    <source>
        <dbReference type="SAM" id="MobiDB-lite"/>
    </source>
</evidence>